<evidence type="ECO:0000313" key="2">
    <source>
        <dbReference type="Proteomes" id="UP001497700"/>
    </source>
</evidence>
<comment type="caution">
    <text evidence="1">The sequence shown here is derived from an EMBL/GenBank/DDBJ whole genome shotgun (WGS) entry which is preliminary data.</text>
</comment>
<evidence type="ECO:0000313" key="1">
    <source>
        <dbReference type="EMBL" id="KAI4868833.1"/>
    </source>
</evidence>
<dbReference type="EMBL" id="MU393435">
    <property type="protein sequence ID" value="KAI4868833.1"/>
    <property type="molecule type" value="Genomic_DNA"/>
</dbReference>
<proteinExistence type="predicted"/>
<name>A0ACB9ZBA5_9PEZI</name>
<sequence length="656" mass="73608">MSTCPAEPICDAETFKADPDIAGIGVIVAFLISAWSSLIIVTVDYVSTPEDQPLVLLDKIFLGYIRKVIKKPWPLESIRPAVLMMSDQQLVTGTAILSVGYIQHCTITQYHFIMVYLLGFISCQVYDASLNSLHGRIGKRPMMKLWRAVLMTVLFGMVILNTFVTDHDDFLEYFGASTQCIWDNFIGARHYRLYTLDLVLSLALLSWEYFEDISIIYPRFFKPLRRALNIFRLILFCCQVLYDRIERLRPNYGQKLIEARHTRTDTQSTTNSIARSCLNASIGLGLFVMQLLVWILFLPVFMLSEILKSDILNIWRVYSALLWATMIIADIKQEAIADDLIDGSESDWGFGQLLPLFLLILPVMAIIELFEVTQSPGDGEAEKIETCPKCQQQILLPSNNNSSYEEAVVPSSAQPRNDTELTGNKDFPLNRQDTEARVGFTSSATAGNLPKANEPDDDKLNLRQRIERKRGREKAPPTAAQSLPEGKYMDFIGLAVRDPKGGGGGKGFKSGGSYGGGGGNWGNLPLWAVLTIIFSVLWICIYVSLFIFFLRRAQKDNLFLRKTENGYPRANALGAVGYAAWMAFKYATLLVLLIWAVRKVAEYYKASREGRKKVGGTFYRKVEKEERGVRDGNESVETISPHGPPAPPPSYYPLGG</sequence>
<protein>
    <submittedName>
        <fullName evidence="1">Uncharacterized protein</fullName>
    </submittedName>
</protein>
<reference evidence="1 2" key="1">
    <citation type="journal article" date="2022" name="New Phytol.">
        <title>Ecological generalism drives hyperdiversity of secondary metabolite gene clusters in xylarialean endophytes.</title>
        <authorList>
            <person name="Franco M.E.E."/>
            <person name="Wisecaver J.H."/>
            <person name="Arnold A.E."/>
            <person name="Ju Y.M."/>
            <person name="Slot J.C."/>
            <person name="Ahrendt S."/>
            <person name="Moore L.P."/>
            <person name="Eastman K.E."/>
            <person name="Scott K."/>
            <person name="Konkel Z."/>
            <person name="Mondo S.J."/>
            <person name="Kuo A."/>
            <person name="Hayes R.D."/>
            <person name="Haridas S."/>
            <person name="Andreopoulos B."/>
            <person name="Riley R."/>
            <person name="LaButti K."/>
            <person name="Pangilinan J."/>
            <person name="Lipzen A."/>
            <person name="Amirebrahimi M."/>
            <person name="Yan J."/>
            <person name="Adam C."/>
            <person name="Keymanesh K."/>
            <person name="Ng V."/>
            <person name="Louie K."/>
            <person name="Northen T."/>
            <person name="Drula E."/>
            <person name="Henrissat B."/>
            <person name="Hsieh H.M."/>
            <person name="Youens-Clark K."/>
            <person name="Lutzoni F."/>
            <person name="Miadlikowska J."/>
            <person name="Eastwood D.C."/>
            <person name="Hamelin R.C."/>
            <person name="Grigoriev I.V."/>
            <person name="U'Ren J.M."/>
        </authorList>
    </citation>
    <scope>NUCLEOTIDE SEQUENCE [LARGE SCALE GENOMIC DNA]</scope>
    <source>
        <strain evidence="1 2">CBS 119005</strain>
    </source>
</reference>
<organism evidence="1 2">
    <name type="scientific">Hypoxylon rubiginosum</name>
    <dbReference type="NCBI Taxonomy" id="110542"/>
    <lineage>
        <taxon>Eukaryota</taxon>
        <taxon>Fungi</taxon>
        <taxon>Dikarya</taxon>
        <taxon>Ascomycota</taxon>
        <taxon>Pezizomycotina</taxon>
        <taxon>Sordariomycetes</taxon>
        <taxon>Xylariomycetidae</taxon>
        <taxon>Xylariales</taxon>
        <taxon>Hypoxylaceae</taxon>
        <taxon>Hypoxylon</taxon>
    </lineage>
</organism>
<gene>
    <name evidence="1" type="ORF">F4820DRAFT_465284</name>
</gene>
<keyword evidence="2" id="KW-1185">Reference proteome</keyword>
<dbReference type="Proteomes" id="UP001497700">
    <property type="component" value="Unassembled WGS sequence"/>
</dbReference>
<accession>A0ACB9ZBA5</accession>